<feature type="domain" description="Bacterial bifunctional deaminase-reductase C-terminal" evidence="2">
    <location>
        <begin position="4"/>
        <end position="178"/>
    </location>
</feature>
<sequence>MGQIVVSENVTLDGVVEDPTGEEGFDRGGWFTRTSAADREAWAALEVDEARRAGALLLGRRSDEWFAARWPSRTGEWADRLNGLPKYVISATLDEPRWGNGTVLPRVTDVPALRQRVEGDVVVYASARLVRTLLEHDLVDELRLTVHPVVLGAGRRLFGDVSTPLRLVDARRIGEGLVHLVHRRAQPHTRHSTGEAPSPVGEGARDHVSAPAIAR</sequence>
<dbReference type="SUPFAM" id="SSF53597">
    <property type="entry name" value="Dihydrofolate reductase-like"/>
    <property type="match status" value="1"/>
</dbReference>
<evidence type="ECO:0000313" key="3">
    <source>
        <dbReference type="EMBL" id="GLL13540.1"/>
    </source>
</evidence>
<dbReference type="PANTHER" id="PTHR38011:SF11">
    <property type="entry name" value="2,5-DIAMINO-6-RIBOSYLAMINO-4(3H)-PYRIMIDINONE 5'-PHOSPHATE REDUCTASE"/>
    <property type="match status" value="1"/>
</dbReference>
<evidence type="ECO:0000256" key="1">
    <source>
        <dbReference type="SAM" id="MobiDB-lite"/>
    </source>
</evidence>
<evidence type="ECO:0000259" key="2">
    <source>
        <dbReference type="Pfam" id="PF01872"/>
    </source>
</evidence>
<dbReference type="Gene3D" id="3.40.430.10">
    <property type="entry name" value="Dihydrofolate Reductase, subunit A"/>
    <property type="match status" value="1"/>
</dbReference>
<dbReference type="RefSeq" id="WP_063739778.1">
    <property type="nucleotide sequence ID" value="NZ_BAAAUZ010000007.1"/>
</dbReference>
<reference evidence="3" key="1">
    <citation type="journal article" date="2014" name="Int. J. Syst. Evol. Microbiol.">
        <title>Complete genome sequence of Corynebacterium casei LMG S-19264T (=DSM 44701T), isolated from a smear-ripened cheese.</title>
        <authorList>
            <consortium name="US DOE Joint Genome Institute (JGI-PGF)"/>
            <person name="Walter F."/>
            <person name="Albersmeier A."/>
            <person name="Kalinowski J."/>
            <person name="Ruckert C."/>
        </authorList>
    </citation>
    <scope>NUCLEOTIDE SEQUENCE</scope>
    <source>
        <strain evidence="3">VKM Ac-1069</strain>
    </source>
</reference>
<dbReference type="PANTHER" id="PTHR38011">
    <property type="entry name" value="DIHYDROFOLATE REDUCTASE FAMILY PROTEIN (AFU_ORTHOLOGUE AFUA_8G06820)"/>
    <property type="match status" value="1"/>
</dbReference>
<keyword evidence="4" id="KW-1185">Reference proteome</keyword>
<reference evidence="3" key="2">
    <citation type="submission" date="2023-01" db="EMBL/GenBank/DDBJ databases">
        <authorList>
            <person name="Sun Q."/>
            <person name="Evtushenko L."/>
        </authorList>
    </citation>
    <scope>NUCLEOTIDE SEQUENCE</scope>
    <source>
        <strain evidence="3">VKM Ac-1069</strain>
    </source>
</reference>
<name>A0A9W6NXJ3_9PSEU</name>
<protein>
    <submittedName>
        <fullName evidence="3">Deaminase reductase</fullName>
    </submittedName>
</protein>
<proteinExistence type="predicted"/>
<accession>A0A9W6NXJ3</accession>
<dbReference type="Proteomes" id="UP001143463">
    <property type="component" value="Unassembled WGS sequence"/>
</dbReference>
<feature type="region of interest" description="Disordered" evidence="1">
    <location>
        <begin position="184"/>
        <end position="215"/>
    </location>
</feature>
<dbReference type="GO" id="GO:0009231">
    <property type="term" value="P:riboflavin biosynthetic process"/>
    <property type="evidence" value="ECO:0007669"/>
    <property type="project" value="InterPro"/>
</dbReference>
<dbReference type="Pfam" id="PF01872">
    <property type="entry name" value="RibD_C"/>
    <property type="match status" value="1"/>
</dbReference>
<dbReference type="EMBL" id="BSFQ01000022">
    <property type="protein sequence ID" value="GLL13540.1"/>
    <property type="molecule type" value="Genomic_DNA"/>
</dbReference>
<gene>
    <name evidence="3" type="ORF">GCM10017577_46840</name>
</gene>
<dbReference type="InterPro" id="IPR024072">
    <property type="entry name" value="DHFR-like_dom_sf"/>
</dbReference>
<evidence type="ECO:0000313" key="4">
    <source>
        <dbReference type="Proteomes" id="UP001143463"/>
    </source>
</evidence>
<dbReference type="GO" id="GO:0008703">
    <property type="term" value="F:5-amino-6-(5-phosphoribosylamino)uracil reductase activity"/>
    <property type="evidence" value="ECO:0007669"/>
    <property type="project" value="InterPro"/>
</dbReference>
<dbReference type="InterPro" id="IPR002734">
    <property type="entry name" value="RibDG_C"/>
</dbReference>
<comment type="caution">
    <text evidence="3">The sequence shown here is derived from an EMBL/GenBank/DDBJ whole genome shotgun (WGS) entry which is preliminary data.</text>
</comment>
<dbReference type="InterPro" id="IPR050765">
    <property type="entry name" value="Riboflavin_Biosynth_HTPR"/>
</dbReference>
<organism evidence="3 4">
    <name type="scientific">Pseudonocardia halophobica</name>
    <dbReference type="NCBI Taxonomy" id="29401"/>
    <lineage>
        <taxon>Bacteria</taxon>
        <taxon>Bacillati</taxon>
        <taxon>Actinomycetota</taxon>
        <taxon>Actinomycetes</taxon>
        <taxon>Pseudonocardiales</taxon>
        <taxon>Pseudonocardiaceae</taxon>
        <taxon>Pseudonocardia</taxon>
    </lineage>
</organism>
<dbReference type="AlphaFoldDB" id="A0A9W6NXJ3"/>